<dbReference type="PANTHER" id="PTHR21580">
    <property type="entry name" value="SHIPPO-1-RELATED"/>
    <property type="match status" value="1"/>
</dbReference>
<reference evidence="2" key="1">
    <citation type="submission" date="2021-01" db="EMBL/GenBank/DDBJ databases">
        <authorList>
            <consortium name="Genoscope - CEA"/>
            <person name="William W."/>
        </authorList>
    </citation>
    <scope>NUCLEOTIDE SEQUENCE</scope>
</reference>
<dbReference type="Pfam" id="PF07004">
    <property type="entry name" value="SHIPPO-rpt"/>
    <property type="match status" value="7"/>
</dbReference>
<comment type="caution">
    <text evidence="2">The sequence shown here is derived from an EMBL/GenBank/DDBJ whole genome shotgun (WGS) entry which is preliminary data.</text>
</comment>
<dbReference type="PANTHER" id="PTHR21580:SF60">
    <property type="entry name" value="SPERM-TAIL PG-RICH REPEAT-CONTAINING PROTEIN 2"/>
    <property type="match status" value="1"/>
</dbReference>
<feature type="region of interest" description="Disordered" evidence="1">
    <location>
        <begin position="194"/>
        <end position="215"/>
    </location>
</feature>
<proteinExistence type="predicted"/>
<accession>A0A8S1NQM1</accession>
<dbReference type="EMBL" id="CAJJDN010000058">
    <property type="protein sequence ID" value="CAD8091933.1"/>
    <property type="molecule type" value="Genomic_DNA"/>
</dbReference>
<evidence type="ECO:0000313" key="3">
    <source>
        <dbReference type="Proteomes" id="UP000692954"/>
    </source>
</evidence>
<name>A0A8S1NQM1_9CILI</name>
<evidence type="ECO:0008006" key="4">
    <source>
        <dbReference type="Google" id="ProtNLM"/>
    </source>
</evidence>
<evidence type="ECO:0000256" key="1">
    <source>
        <dbReference type="SAM" id="MobiDB-lite"/>
    </source>
</evidence>
<dbReference type="OrthoDB" id="406368at2759"/>
<sequence>MAFVYRSETRGTYIPKTELVGPGQYDHIPEIQSRSNQHPFNSTVQRVTKSNEPNILPGPGTYNLQGSFESQKVIFQSDEQEIKILEVPKPISVFRSTTVRFKENSFEGPGPTQYFQEERKKFHSAGQPNRTKKVNILEQLARDKKYISIPSIPSNVHQGYIENKDNILEQHPIDNSYDVGPGSYELKSTFANTKPRGVSWHKPNSQEKKDYKSPIGPGYYDVSSQSQPMYQMKPTTSFSSKQSRNTDLRFQIQKNNTGYIKKGLDNKQYSFHQSTNPGTTARETDIDSEYSYIEDATPGPGYYENASTQQTISQFLNQSQAKGSIKTRTKRFHTKSEHTPGPGSYQLEVAAHRFKGPQPPFLISRNRFEQQFSDTPAPGQYKAANTMEQRLIQKLMKAPLGQFGVNENRFKEQKLLVPGPGTYEVDKIEDDKKDKKLPEQKGTCAFMSQAPKSQDLSIPNINPAPGAYNVNQHTIAHQIIKPEEDDPKLAVVKPPFGVGSERWKIKEVNEDEEDDEPFYLEKSGSNQLGLFKKKKKDPPPFMCKQERFSKSVPKNNQPGPVDYADGIFPNWNKRTFNIIFAEI</sequence>
<dbReference type="InterPro" id="IPR010736">
    <property type="entry name" value="SHIPPO-rpt"/>
</dbReference>
<dbReference type="AlphaFoldDB" id="A0A8S1NQM1"/>
<organism evidence="2 3">
    <name type="scientific">Paramecium sonneborni</name>
    <dbReference type="NCBI Taxonomy" id="65129"/>
    <lineage>
        <taxon>Eukaryota</taxon>
        <taxon>Sar</taxon>
        <taxon>Alveolata</taxon>
        <taxon>Ciliophora</taxon>
        <taxon>Intramacronucleata</taxon>
        <taxon>Oligohymenophorea</taxon>
        <taxon>Peniculida</taxon>
        <taxon>Parameciidae</taxon>
        <taxon>Paramecium</taxon>
    </lineage>
</organism>
<evidence type="ECO:0000313" key="2">
    <source>
        <dbReference type="EMBL" id="CAD8091933.1"/>
    </source>
</evidence>
<dbReference type="Proteomes" id="UP000692954">
    <property type="component" value="Unassembled WGS sequence"/>
</dbReference>
<gene>
    <name evidence="2" type="ORF">PSON_ATCC_30995.1.T0580131</name>
</gene>
<dbReference type="InterPro" id="IPR051291">
    <property type="entry name" value="CIMAP"/>
</dbReference>
<protein>
    <recommendedName>
        <fullName evidence="4">Sperm-tail PG-rich repeat-containing protein 2</fullName>
    </recommendedName>
</protein>
<keyword evidence="3" id="KW-1185">Reference proteome</keyword>